<protein>
    <submittedName>
        <fullName evidence="2">Uncharacterized protein</fullName>
    </submittedName>
</protein>
<evidence type="ECO:0000256" key="1">
    <source>
        <dbReference type="SAM" id="MobiDB-lite"/>
    </source>
</evidence>
<dbReference type="InterPro" id="IPR032675">
    <property type="entry name" value="LRR_dom_sf"/>
</dbReference>
<dbReference type="Gene3D" id="3.80.10.10">
    <property type="entry name" value="Ribonuclease Inhibitor"/>
    <property type="match status" value="1"/>
</dbReference>
<reference evidence="2" key="1">
    <citation type="journal article" date="2021" name="Proc. Natl. Acad. Sci. U.S.A.">
        <title>A Catalog of Tens of Thousands of Viruses from Human Metagenomes Reveals Hidden Associations with Chronic Diseases.</title>
        <authorList>
            <person name="Tisza M.J."/>
            <person name="Buck C.B."/>
        </authorList>
    </citation>
    <scope>NUCLEOTIDE SEQUENCE</scope>
    <source>
        <strain evidence="2">CtQQg4</strain>
    </source>
</reference>
<proteinExistence type="predicted"/>
<organism evidence="2">
    <name type="scientific">Myoviridae sp. ctQQg4</name>
    <dbReference type="NCBI Taxonomy" id="2827686"/>
    <lineage>
        <taxon>Viruses</taxon>
        <taxon>Duplodnaviria</taxon>
        <taxon>Heunggongvirae</taxon>
        <taxon>Uroviricota</taxon>
        <taxon>Caudoviricetes</taxon>
    </lineage>
</organism>
<sequence>MDQVTIDLMEELNKFGGHITQIRDAIQSKGVNSEGKLFKFAEEINTIETASTYAYVLDAVKRANSKGYSDSEVVDTLNNLQDKNQPPKPEPHPEPNFDAATATEIPTRQFYGRSDLEGLLECPNVVKVGAEAFIGADYNIVKLPKATEIDKEAFRYSNIKVLYIPNFVWKDGNLGLGNNNYPKYMLNKIIVADESIPPSDIGIYKVDFEVYNHDETKKWNIYSNVWEAV</sequence>
<evidence type="ECO:0000313" key="2">
    <source>
        <dbReference type="EMBL" id="DAF59405.1"/>
    </source>
</evidence>
<accession>A0A8S5T7T6</accession>
<dbReference type="EMBL" id="BK032769">
    <property type="protein sequence ID" value="DAF59405.1"/>
    <property type="molecule type" value="Genomic_DNA"/>
</dbReference>
<feature type="region of interest" description="Disordered" evidence="1">
    <location>
        <begin position="79"/>
        <end position="99"/>
    </location>
</feature>
<name>A0A8S5T7T6_9CAUD</name>